<name>A0A820HU69_9BILA</name>
<gene>
    <name evidence="9" type="ORF">UJA718_LOCUS12685</name>
</gene>
<evidence type="ECO:0000259" key="8">
    <source>
        <dbReference type="PROSITE" id="PS50157"/>
    </source>
</evidence>
<dbReference type="GO" id="GO:0051082">
    <property type="term" value="F:unfolded protein binding"/>
    <property type="evidence" value="ECO:0007669"/>
    <property type="project" value="TreeGrafter"/>
</dbReference>
<accession>A0A820HU69</accession>
<keyword evidence="6" id="KW-0479">Metal-binding</keyword>
<dbReference type="Gene3D" id="2.30.33.40">
    <property type="entry name" value="GroES chaperonin"/>
    <property type="match status" value="1"/>
</dbReference>
<evidence type="ECO:0000256" key="6">
    <source>
        <dbReference type="PROSITE-ProRule" id="PRU00042"/>
    </source>
</evidence>
<dbReference type="PROSITE" id="PS50157">
    <property type="entry name" value="ZINC_FINGER_C2H2_2"/>
    <property type="match status" value="3"/>
</dbReference>
<dbReference type="InterPro" id="IPR013087">
    <property type="entry name" value="Znf_C2H2_type"/>
</dbReference>
<dbReference type="SUPFAM" id="SSF50129">
    <property type="entry name" value="GroES-like"/>
    <property type="match status" value="1"/>
</dbReference>
<dbReference type="PRINTS" id="PR00297">
    <property type="entry name" value="CHAPERONIN10"/>
</dbReference>
<evidence type="ECO:0000256" key="1">
    <source>
        <dbReference type="ARBA" id="ARBA00006975"/>
    </source>
</evidence>
<dbReference type="Pfam" id="PF00166">
    <property type="entry name" value="Cpn10"/>
    <property type="match status" value="1"/>
</dbReference>
<dbReference type="Gene3D" id="3.30.160.60">
    <property type="entry name" value="Classic Zinc Finger"/>
    <property type="match status" value="1"/>
</dbReference>
<dbReference type="InterPro" id="IPR011032">
    <property type="entry name" value="GroES-like_sf"/>
</dbReference>
<evidence type="ECO:0000256" key="5">
    <source>
        <dbReference type="ARBA" id="ARBA00031971"/>
    </source>
</evidence>
<feature type="domain" description="C2H2-type" evidence="8">
    <location>
        <begin position="123"/>
        <end position="152"/>
    </location>
</feature>
<dbReference type="SMART" id="SM00883">
    <property type="entry name" value="Cpn10"/>
    <property type="match status" value="1"/>
</dbReference>
<feature type="domain" description="C2H2-type" evidence="8">
    <location>
        <begin position="248"/>
        <end position="277"/>
    </location>
</feature>
<organism evidence="9 10">
    <name type="scientific">Rotaria socialis</name>
    <dbReference type="NCBI Taxonomy" id="392032"/>
    <lineage>
        <taxon>Eukaryota</taxon>
        <taxon>Metazoa</taxon>
        <taxon>Spiralia</taxon>
        <taxon>Gnathifera</taxon>
        <taxon>Rotifera</taxon>
        <taxon>Eurotatoria</taxon>
        <taxon>Bdelloidea</taxon>
        <taxon>Philodinida</taxon>
        <taxon>Philodinidae</taxon>
        <taxon>Rotaria</taxon>
    </lineage>
</organism>
<protein>
    <recommendedName>
        <fullName evidence="2">10 kDa heat shock protein, mitochondrial</fullName>
    </recommendedName>
    <alternativeName>
        <fullName evidence="4">10 kDa chaperonin</fullName>
    </alternativeName>
    <alternativeName>
        <fullName evidence="5">Chaperonin 10</fullName>
    </alternativeName>
</protein>
<dbReference type="GO" id="GO:0008270">
    <property type="term" value="F:zinc ion binding"/>
    <property type="evidence" value="ECO:0007669"/>
    <property type="project" value="UniProtKB-KW"/>
</dbReference>
<dbReference type="PANTHER" id="PTHR10772:SF0">
    <property type="entry name" value="10 KDA HEAT SHOCK PROTEIN, MITOCHONDRIAL"/>
    <property type="match status" value="1"/>
</dbReference>
<dbReference type="SMART" id="SM00355">
    <property type="entry name" value="ZnF_C2H2"/>
    <property type="match status" value="3"/>
</dbReference>
<evidence type="ECO:0000256" key="2">
    <source>
        <dbReference type="ARBA" id="ARBA00018842"/>
    </source>
</evidence>
<dbReference type="InterPro" id="IPR020818">
    <property type="entry name" value="Chaperonin_GroES"/>
</dbReference>
<keyword evidence="6" id="KW-0862">Zinc</keyword>
<sequence>MAKVLKTIIPLFDRVLVQRFAAEKVTKGGIHVPEKALGKVLNATVVAVGKGLKQKDGTHVPVSVQVGDKVLLPEYGGTKVELEDKEYFLFKEADILAKLENEFYEKKNDQSVQYNMNTNQNQFWCNLCQRKFCSSSALYQHGKRLSHLKRAMKISSSRCTTITNGKITSSVQRNKPLVTPIPIIRVPSPTPVAIPQIETVANDQITIRKSRHEQDNSISYTCSLCNCRCWSIRNIRRHVRLHADTRPYTCNICELKFKSYSNLMKHFKTNRHQQNKETDQKNWTIDSAALEEQNKLINQVLIIDDDNHQVEECEISTSPIDESNNLLEDLHIPDSRLIDGDAAELALIDPNTFEELHKAAECLLNLQGAYYFGEDENNGTDKSNSLLST</sequence>
<evidence type="ECO:0000256" key="7">
    <source>
        <dbReference type="RuleBase" id="RU003479"/>
    </source>
</evidence>
<dbReference type="SUPFAM" id="SSF57667">
    <property type="entry name" value="beta-beta-alpha zinc fingers"/>
    <property type="match status" value="2"/>
</dbReference>
<dbReference type="InterPro" id="IPR036236">
    <property type="entry name" value="Znf_C2H2_sf"/>
</dbReference>
<dbReference type="PROSITE" id="PS00028">
    <property type="entry name" value="ZINC_FINGER_C2H2_1"/>
    <property type="match status" value="3"/>
</dbReference>
<feature type="domain" description="C2H2-type" evidence="8">
    <location>
        <begin position="220"/>
        <end position="247"/>
    </location>
</feature>
<dbReference type="PANTHER" id="PTHR10772">
    <property type="entry name" value="10 KDA HEAT SHOCK PROTEIN"/>
    <property type="match status" value="1"/>
</dbReference>
<dbReference type="EMBL" id="CAJOBP010001664">
    <property type="protein sequence ID" value="CAF4301761.1"/>
    <property type="molecule type" value="Genomic_DNA"/>
</dbReference>
<keyword evidence="6" id="KW-0863">Zinc-finger</keyword>
<evidence type="ECO:0000256" key="3">
    <source>
        <dbReference type="ARBA" id="ARBA00023186"/>
    </source>
</evidence>
<proteinExistence type="inferred from homology"/>
<dbReference type="GO" id="GO:0051087">
    <property type="term" value="F:protein-folding chaperone binding"/>
    <property type="evidence" value="ECO:0007669"/>
    <property type="project" value="TreeGrafter"/>
</dbReference>
<keyword evidence="10" id="KW-1185">Reference proteome</keyword>
<evidence type="ECO:0000313" key="9">
    <source>
        <dbReference type="EMBL" id="CAF4301761.1"/>
    </source>
</evidence>
<comment type="caution">
    <text evidence="9">The sequence shown here is derived from an EMBL/GenBank/DDBJ whole genome shotgun (WGS) entry which is preliminary data.</text>
</comment>
<dbReference type="Proteomes" id="UP000663873">
    <property type="component" value="Unassembled WGS sequence"/>
</dbReference>
<dbReference type="FunFam" id="2.30.33.40:FF:000002">
    <property type="entry name" value="10 kDa chaperonin, mitochondrial"/>
    <property type="match status" value="1"/>
</dbReference>
<dbReference type="InterPro" id="IPR037124">
    <property type="entry name" value="Chaperonin_GroES_sf"/>
</dbReference>
<reference evidence="9" key="1">
    <citation type="submission" date="2021-02" db="EMBL/GenBank/DDBJ databases">
        <authorList>
            <person name="Nowell W R."/>
        </authorList>
    </citation>
    <scope>NUCLEOTIDE SEQUENCE</scope>
</reference>
<keyword evidence="3 7" id="KW-0143">Chaperone</keyword>
<dbReference type="GO" id="GO:0005524">
    <property type="term" value="F:ATP binding"/>
    <property type="evidence" value="ECO:0007669"/>
    <property type="project" value="InterPro"/>
</dbReference>
<evidence type="ECO:0000313" key="10">
    <source>
        <dbReference type="Proteomes" id="UP000663873"/>
    </source>
</evidence>
<dbReference type="CDD" id="cd00320">
    <property type="entry name" value="cpn10"/>
    <property type="match status" value="1"/>
</dbReference>
<dbReference type="HAMAP" id="MF_00580">
    <property type="entry name" value="CH10"/>
    <property type="match status" value="1"/>
</dbReference>
<evidence type="ECO:0000256" key="4">
    <source>
        <dbReference type="ARBA" id="ARBA00029976"/>
    </source>
</evidence>
<comment type="similarity">
    <text evidence="1 7">Belongs to the GroES chaperonin family.</text>
</comment>
<dbReference type="GO" id="GO:0005759">
    <property type="term" value="C:mitochondrial matrix"/>
    <property type="evidence" value="ECO:0007669"/>
    <property type="project" value="TreeGrafter"/>
</dbReference>
<dbReference type="GO" id="GO:0044183">
    <property type="term" value="F:protein folding chaperone"/>
    <property type="evidence" value="ECO:0007669"/>
    <property type="project" value="InterPro"/>
</dbReference>
<dbReference type="AlphaFoldDB" id="A0A820HU69"/>